<organism>
    <name type="scientific">Serpula lacrymans var. lacrymans (strain S7.9)</name>
    <name type="common">Dry rot fungus</name>
    <dbReference type="NCBI Taxonomy" id="578457"/>
    <lineage>
        <taxon>Eukaryota</taxon>
        <taxon>Fungi</taxon>
        <taxon>Dikarya</taxon>
        <taxon>Basidiomycota</taxon>
        <taxon>Agaricomycotina</taxon>
        <taxon>Agaricomycetes</taxon>
        <taxon>Agaricomycetidae</taxon>
        <taxon>Boletales</taxon>
        <taxon>Coniophorineae</taxon>
        <taxon>Serpulaceae</taxon>
        <taxon>Serpula</taxon>
    </lineage>
</organism>
<feature type="region of interest" description="Disordered" evidence="1">
    <location>
        <begin position="299"/>
        <end position="328"/>
    </location>
</feature>
<dbReference type="SMART" id="SM01300">
    <property type="entry name" value="PEHE"/>
    <property type="match status" value="1"/>
</dbReference>
<feature type="region of interest" description="Disordered" evidence="1">
    <location>
        <begin position="245"/>
        <end position="275"/>
    </location>
</feature>
<dbReference type="GeneID" id="18817180"/>
<dbReference type="EMBL" id="GL945428">
    <property type="protein sequence ID" value="EGO30995.1"/>
    <property type="molecule type" value="Genomic_DNA"/>
</dbReference>
<feature type="domain" description="PEHE" evidence="2">
    <location>
        <begin position="107"/>
        <end position="243"/>
    </location>
</feature>
<dbReference type="RefSeq" id="XP_007312879.1">
    <property type="nucleotide sequence ID" value="XM_007312817.1"/>
</dbReference>
<sequence>MADVTSAAIGSGVNTRQKRVLPSRSRRGGPGIGSCDVDLMILDAQKRKLENEPLIPENTQFLLTTNSGELKQPSTSASSGFEINNHAYQRYFDRPDVLKAYREQLIIQTPEFSLLSEDASVGGRFRPRSSEEESTDTSDAAYEKRHRKYETFEKRQRLREKEKLKHEHYKLKERIEQLRALDGNAFLALPASSFSAPPGVEEELPLSDLPGAHVNGAAVYNEGERRRKEMLDVAFTLDERYKTLLPSERKQTESKKDTKQCTPGESGIHPLQESVIGGRECAADTPPRSNKALKLTIKLPQPRQTPRLAHSPSNPGASPRLNSTTPYSFSHQKTLNQNVYETPVKPYSYNSSSIHTSRGLRYDTSDTQSIGSTRPSKRARRDMDIVDSSPASIRLKTHHPLKPHEEPCVLMLSAIRNSAAPMARKTQRNATAFGVKVPQEIELVRDFEIPQWIRRADTVFEDDDDQTMHYMYSSLGDTPPPD</sequence>
<feature type="compositionally biased region" description="Polar residues" evidence="1">
    <location>
        <begin position="365"/>
        <end position="374"/>
    </location>
</feature>
<feature type="region of interest" description="Disordered" evidence="1">
    <location>
        <begin position="351"/>
        <end position="381"/>
    </location>
</feature>
<feature type="compositionally biased region" description="Polar residues" evidence="1">
    <location>
        <begin position="311"/>
        <end position="328"/>
    </location>
</feature>
<feature type="compositionally biased region" description="Basic and acidic residues" evidence="1">
    <location>
        <begin position="245"/>
        <end position="259"/>
    </location>
</feature>
<evidence type="ECO:0000259" key="2">
    <source>
        <dbReference type="SMART" id="SM01300"/>
    </source>
</evidence>
<dbReference type="KEGG" id="sla:SERLADRAFT_455485"/>
<gene>
    <name evidence="3" type="ORF">SERLADRAFT_455485</name>
</gene>
<dbReference type="AlphaFoldDB" id="F8NG25"/>
<dbReference type="Proteomes" id="UP000008064">
    <property type="component" value="Unassembled WGS sequence"/>
</dbReference>
<evidence type="ECO:0000256" key="1">
    <source>
        <dbReference type="SAM" id="MobiDB-lite"/>
    </source>
</evidence>
<feature type="region of interest" description="Disordered" evidence="1">
    <location>
        <begin position="123"/>
        <end position="147"/>
    </location>
</feature>
<name>F8NG25_SERL9</name>
<dbReference type="GO" id="GO:0000123">
    <property type="term" value="C:histone acetyltransferase complex"/>
    <property type="evidence" value="ECO:0007669"/>
    <property type="project" value="UniProtKB-ARBA"/>
</dbReference>
<reference evidence="3" key="1">
    <citation type="submission" date="2011-04" db="EMBL/GenBank/DDBJ databases">
        <title>Evolution of plant cell wall degrading machinery underlies the functional diversity of forest fungi.</title>
        <authorList>
            <consortium name="US DOE Joint Genome Institute (JGI-PGF)"/>
            <person name="Eastwood D.C."/>
            <person name="Floudas D."/>
            <person name="Binder M."/>
            <person name="Majcherczyk A."/>
            <person name="Schneider P."/>
            <person name="Aerts A."/>
            <person name="Asiegbu F.O."/>
            <person name="Baker S.E."/>
            <person name="Barry K."/>
            <person name="Bendiksby M."/>
            <person name="Blumentritt M."/>
            <person name="Coutinho P.M."/>
            <person name="Cullen D."/>
            <person name="Cullen D."/>
            <person name="Gathman A."/>
            <person name="Goodell B."/>
            <person name="Henrissat B."/>
            <person name="Ihrmark K."/>
            <person name="Kauserud H."/>
            <person name="Kohler A."/>
            <person name="LaButti K."/>
            <person name="Lapidus A."/>
            <person name="Lavin J.L."/>
            <person name="Lee Y.-H."/>
            <person name="Lindquist E."/>
            <person name="Lilly W."/>
            <person name="Lucas S."/>
            <person name="Morin E."/>
            <person name="Murat C."/>
            <person name="Oguiza J.A."/>
            <person name="Park J."/>
            <person name="Pisabarro A.G."/>
            <person name="Riley R."/>
            <person name="Rosling A."/>
            <person name="Salamov A."/>
            <person name="Schmidt O."/>
            <person name="Schmutz J."/>
            <person name="Skrede I."/>
            <person name="Stenlid J."/>
            <person name="Wiebenga A."/>
            <person name="Xie X."/>
            <person name="Kues U."/>
            <person name="Hibbett D.S."/>
            <person name="Hoffmeister D."/>
            <person name="Hogberg N."/>
            <person name="Martin F."/>
            <person name="Grigoriev I.V."/>
            <person name="Watkinson S.C."/>
        </authorList>
    </citation>
    <scope>NUCLEOTIDE SEQUENCE</scope>
    <source>
        <strain evidence="3">S7.9</strain>
    </source>
</reference>
<feature type="region of interest" description="Disordered" evidence="1">
    <location>
        <begin position="1"/>
        <end position="33"/>
    </location>
</feature>
<accession>F8NG25</accession>
<dbReference type="InterPro" id="IPR029332">
    <property type="entry name" value="PEHE_dom"/>
</dbReference>
<protein>
    <recommendedName>
        <fullName evidence="2">PEHE domain-containing protein</fullName>
    </recommendedName>
</protein>
<evidence type="ECO:0000313" key="3">
    <source>
        <dbReference type="EMBL" id="EGO30995.1"/>
    </source>
</evidence>
<proteinExistence type="predicted"/>
<dbReference type="OrthoDB" id="2555515at2759"/>
<feature type="compositionally biased region" description="Basic residues" evidence="1">
    <location>
        <begin position="16"/>
        <end position="27"/>
    </location>
</feature>
<dbReference type="HOGENOM" id="CLU_016698_1_0_1"/>